<evidence type="ECO:0000313" key="2">
    <source>
        <dbReference type="Proteomes" id="UP001054945"/>
    </source>
</evidence>
<accession>A0AAV4XL70</accession>
<dbReference type="AlphaFoldDB" id="A0AAV4XL70"/>
<protein>
    <submittedName>
        <fullName evidence="1">Uncharacterized protein</fullName>
    </submittedName>
</protein>
<gene>
    <name evidence="1" type="ORF">CEXT_257771</name>
</gene>
<dbReference type="EMBL" id="BPLR01017813">
    <property type="protein sequence ID" value="GIY94680.1"/>
    <property type="molecule type" value="Genomic_DNA"/>
</dbReference>
<keyword evidence="2" id="KW-1185">Reference proteome</keyword>
<comment type="caution">
    <text evidence="1">The sequence shown here is derived from an EMBL/GenBank/DDBJ whole genome shotgun (WGS) entry which is preliminary data.</text>
</comment>
<evidence type="ECO:0000313" key="1">
    <source>
        <dbReference type="EMBL" id="GIY94680.1"/>
    </source>
</evidence>
<organism evidence="1 2">
    <name type="scientific">Caerostris extrusa</name>
    <name type="common">Bark spider</name>
    <name type="synonym">Caerostris bankana</name>
    <dbReference type="NCBI Taxonomy" id="172846"/>
    <lineage>
        <taxon>Eukaryota</taxon>
        <taxon>Metazoa</taxon>
        <taxon>Ecdysozoa</taxon>
        <taxon>Arthropoda</taxon>
        <taxon>Chelicerata</taxon>
        <taxon>Arachnida</taxon>
        <taxon>Araneae</taxon>
        <taxon>Araneomorphae</taxon>
        <taxon>Entelegynae</taxon>
        <taxon>Araneoidea</taxon>
        <taxon>Araneidae</taxon>
        <taxon>Caerostris</taxon>
    </lineage>
</organism>
<name>A0AAV4XL70_CAEEX</name>
<sequence>MVEAGRESRMCKFSGKRYYPQCEDAGSSGERWQQKKYVECSNFLGSDVIPNVKTQEAVENVGSRRVRQIISKQSTDGGIRQSISNVQIFWEVMLSPNVKTQEAVENVGSRRVRQIISKQSPDGGSRQRMSNVQIFWEAMLSPM</sequence>
<proteinExistence type="predicted"/>
<dbReference type="Proteomes" id="UP001054945">
    <property type="component" value="Unassembled WGS sequence"/>
</dbReference>
<reference evidence="1 2" key="1">
    <citation type="submission" date="2021-06" db="EMBL/GenBank/DDBJ databases">
        <title>Caerostris extrusa draft genome.</title>
        <authorList>
            <person name="Kono N."/>
            <person name="Arakawa K."/>
        </authorList>
    </citation>
    <scope>NUCLEOTIDE SEQUENCE [LARGE SCALE GENOMIC DNA]</scope>
</reference>